<comment type="caution">
    <text evidence="1">The sequence shown here is derived from an EMBL/GenBank/DDBJ whole genome shotgun (WGS) entry which is preliminary data.</text>
</comment>
<proteinExistence type="predicted"/>
<accession>A0ABR9UMR5</accession>
<sequence>MHRENKEDFSCISTIDSLLYPEKAVTSSECRIANNQDTTKSQQFITPIDFQKQLVEKDNLHLVENLRTPANNAFEQSNLFNLSSGYSLTSESATEFLDEHQKTNIELSLSTSYALQQKLNEQGCKYNLVSPTSHHLQIAQGAQSLPTPADGELGELRLRELEGRSQSDTDELGRLRIREIKRRSPQIDSDLGRLRIRELERQPTPPEFAAPPPPSPQLGSLFAQIGYFQTNNIFSGVDPGRIPGGLLSSGVTLITTPKLGENTDLIAAIDGSLIRYLEQSTSNYNQFRARAGIRQRLSPQMFGEIGVINQQLFRSESGNRFLNENALRFVLRRRDRLTNDLRLDSLYELRLTDANPETRSRIINSLLVSLSYNLQNNFLVGLDYQFALSDFTQRDREDQFHRILGRLTYAASRESQFNLQAGVTLGGSSDPNVDFDNLFLSVTYTVELGSF</sequence>
<organism evidence="1 2">
    <name type="scientific">Gloeocapsopsis crepidinum LEGE 06123</name>
    <dbReference type="NCBI Taxonomy" id="588587"/>
    <lineage>
        <taxon>Bacteria</taxon>
        <taxon>Bacillati</taxon>
        <taxon>Cyanobacteriota</taxon>
        <taxon>Cyanophyceae</taxon>
        <taxon>Oscillatoriophycideae</taxon>
        <taxon>Chroococcales</taxon>
        <taxon>Chroococcaceae</taxon>
        <taxon>Gloeocapsopsis</taxon>
    </lineage>
</organism>
<evidence type="ECO:0000313" key="1">
    <source>
        <dbReference type="EMBL" id="MBE9189562.1"/>
    </source>
</evidence>
<name>A0ABR9UMR5_9CHRO</name>
<keyword evidence="2" id="KW-1185">Reference proteome</keyword>
<reference evidence="1 2" key="1">
    <citation type="submission" date="2020-10" db="EMBL/GenBank/DDBJ databases">
        <authorList>
            <person name="Castelo-Branco R."/>
            <person name="Eusebio N."/>
            <person name="Adriana R."/>
            <person name="Vieira A."/>
            <person name="Brugerolle De Fraissinette N."/>
            <person name="Rezende De Castro R."/>
            <person name="Schneider M.P."/>
            <person name="Vasconcelos V."/>
            <person name="Leao P.N."/>
        </authorList>
    </citation>
    <scope>NUCLEOTIDE SEQUENCE [LARGE SCALE GENOMIC DNA]</scope>
    <source>
        <strain evidence="1 2">LEGE 06123</strain>
    </source>
</reference>
<dbReference type="Proteomes" id="UP000651156">
    <property type="component" value="Unassembled WGS sequence"/>
</dbReference>
<protein>
    <submittedName>
        <fullName evidence="1">Uncharacterized protein</fullName>
    </submittedName>
</protein>
<evidence type="ECO:0000313" key="2">
    <source>
        <dbReference type="Proteomes" id="UP000651156"/>
    </source>
</evidence>
<gene>
    <name evidence="1" type="ORF">IQ230_04110</name>
</gene>
<dbReference type="EMBL" id="JADEWN010000006">
    <property type="protein sequence ID" value="MBE9189562.1"/>
    <property type="molecule type" value="Genomic_DNA"/>
</dbReference>
<dbReference type="RefSeq" id="WP_193930802.1">
    <property type="nucleotide sequence ID" value="NZ_CAWPMZ010000111.1"/>
</dbReference>